<gene>
    <name evidence="2" type="ordered locus">Despr_0327</name>
</gene>
<proteinExistence type="predicted"/>
<dbReference type="Proteomes" id="UP000006365">
    <property type="component" value="Chromosome"/>
</dbReference>
<dbReference type="NCBIfam" id="TIGR02914">
    <property type="entry name" value="EpsI_fam"/>
    <property type="match status" value="1"/>
</dbReference>
<accession>A0A7U4DN02</accession>
<keyword evidence="3" id="KW-1185">Reference proteome</keyword>
<dbReference type="Pfam" id="PF11984">
    <property type="entry name" value="DUF3485"/>
    <property type="match status" value="1"/>
</dbReference>
<dbReference type="RefSeq" id="WP_015723059.1">
    <property type="nucleotide sequence ID" value="NC_014972.1"/>
</dbReference>
<sequence length="225" mass="25214">MVDISSLPKNKLSVRRVLLVLVLLMGTFFLLQGVSGTVRTPIKQPLSTFPVVLGEWHALSSRKSTDAVIEMLGVDDYIEYNYATPSGRELNFYAAFYESVGTGGGYHSPKNCIPGGGWGIDSVKTIEVQPAQGRSAVNVSEMLIRNGNEYQVVVYWYQNRGRIIASEYWEKIYLVLDAIFMKRRDGTFVRLMAPVQEGDIAQTEQLLQRFAGLAMVELEHFLPGR</sequence>
<reference evidence="2 3" key="1">
    <citation type="journal article" date="2011" name="Stand. Genomic Sci.">
        <title>Complete genome sequence of Desulfobulbus propionicus type strain (1pr3).</title>
        <authorList>
            <person name="Pagani I."/>
            <person name="Lapidus A."/>
            <person name="Nolan M."/>
            <person name="Lucas S."/>
            <person name="Hammon N."/>
            <person name="Deshpande S."/>
            <person name="Cheng J.F."/>
            <person name="Chertkov O."/>
            <person name="Davenport K."/>
            <person name="Tapia R."/>
            <person name="Han C."/>
            <person name="Goodwin L."/>
            <person name="Pitluck S."/>
            <person name="Liolios K."/>
            <person name="Mavromatis K."/>
            <person name="Ivanova N."/>
            <person name="Mikhailova N."/>
            <person name="Pati A."/>
            <person name="Chen A."/>
            <person name="Palaniappan K."/>
            <person name="Land M."/>
            <person name="Hauser L."/>
            <person name="Chang Y.J."/>
            <person name="Jeffries C.D."/>
            <person name="Detter J.C."/>
            <person name="Brambilla E."/>
            <person name="Kannan K.P."/>
            <person name="Djao O.D."/>
            <person name="Rohde M."/>
            <person name="Pukall R."/>
            <person name="Spring S."/>
            <person name="Goker M."/>
            <person name="Sikorski J."/>
            <person name="Woyke T."/>
            <person name="Bristow J."/>
            <person name="Eisen J.A."/>
            <person name="Markowitz V."/>
            <person name="Hugenholtz P."/>
            <person name="Kyrpides N.C."/>
            <person name="Klenk H.P."/>
        </authorList>
    </citation>
    <scope>NUCLEOTIDE SEQUENCE [LARGE SCALE GENOMIC DNA]</scope>
    <source>
        <strain evidence="3">ATCC 33891 / DSM 2032 / 1pr3</strain>
    </source>
</reference>
<name>A0A7U4DN02_DESPD</name>
<organism evidence="2 3">
    <name type="scientific">Desulfobulbus propionicus (strain ATCC 33891 / DSM 2032 / VKM B-1956 / 1pr3)</name>
    <dbReference type="NCBI Taxonomy" id="577650"/>
    <lineage>
        <taxon>Bacteria</taxon>
        <taxon>Pseudomonadati</taxon>
        <taxon>Thermodesulfobacteriota</taxon>
        <taxon>Desulfobulbia</taxon>
        <taxon>Desulfobulbales</taxon>
        <taxon>Desulfobulbaceae</taxon>
        <taxon>Desulfobulbus</taxon>
    </lineage>
</organism>
<dbReference type="AlphaFoldDB" id="A0A7U4DN02"/>
<dbReference type="EMBL" id="CP002364">
    <property type="protein sequence ID" value="ADW16511.1"/>
    <property type="molecule type" value="Genomic_DNA"/>
</dbReference>
<feature type="domain" description="Methanolan biosynthesis EpsI" evidence="1">
    <location>
        <begin position="20"/>
        <end position="218"/>
    </location>
</feature>
<evidence type="ECO:0000259" key="1">
    <source>
        <dbReference type="Pfam" id="PF11984"/>
    </source>
</evidence>
<evidence type="ECO:0000313" key="2">
    <source>
        <dbReference type="EMBL" id="ADW16511.1"/>
    </source>
</evidence>
<evidence type="ECO:0000313" key="3">
    <source>
        <dbReference type="Proteomes" id="UP000006365"/>
    </source>
</evidence>
<protein>
    <submittedName>
        <fullName evidence="2">EpsI family protein</fullName>
    </submittedName>
</protein>
<dbReference type="InterPro" id="IPR014263">
    <property type="entry name" value="Methanolan_biosynth_EpsI"/>
</dbReference>
<dbReference type="KEGG" id="dpr:Despr_0327"/>